<organism evidence="5 6">
    <name type="scientific">Desulfosporosinus fructosivorans</name>
    <dbReference type="NCBI Taxonomy" id="2018669"/>
    <lineage>
        <taxon>Bacteria</taxon>
        <taxon>Bacillati</taxon>
        <taxon>Bacillota</taxon>
        <taxon>Clostridia</taxon>
        <taxon>Eubacteriales</taxon>
        <taxon>Desulfitobacteriaceae</taxon>
        <taxon>Desulfosporosinus</taxon>
    </lineage>
</organism>
<sequence length="475" mass="52519">MGLKSKLEVLTEVDLLRVQEATLKILQETGVIFHSEEALDIFKKHGARVENKTVFISREMVDQALKAAPKTFRMRARNDKYSVTVGEGFLVQPNVGPVYIQDIDRGRREATLEDYANIQKLCQASDVVDLVGTIPVDPSDVDRNDKFLMMMYEALKNSDKPVIGFCAHTHQVREQLDMIELAMGKPGCLMENHYTAVLVNSLSPLAYAPDTLETMIEYARRNQVIMLAPCIMAGVSGPISLLGTAVLQNTETIAGLVLVQLINPGAPLVYATASTSGYMKEATYAAGTPEAMLINTASLQMGLDFYHLPTRTMSGITHSKTVDCQAGYESMQSLMMGMMSGAHMSVQSLGVLDAIMTTSYEKFVIDEELVSRVRRISQGIDTSDEALAVDIIQEVGHTGNYLSHMSTFEKFRTLWTPSVSDWGNYTDWKNAGSEDVTVRANRKFKKILQSAPETLLDPETDKDLLGYISKAKSSR</sequence>
<dbReference type="InterPro" id="IPR010426">
    <property type="entry name" value="MTTB_MeTrfase"/>
</dbReference>
<protein>
    <recommendedName>
        <fullName evidence="4">Methyltransferase</fullName>
        <ecNumber evidence="4">2.1.1.-</ecNumber>
    </recommendedName>
</protein>
<dbReference type="EC" id="2.1.1.-" evidence="4"/>
<evidence type="ECO:0000256" key="1">
    <source>
        <dbReference type="ARBA" id="ARBA00007137"/>
    </source>
</evidence>
<dbReference type="Gene3D" id="3.20.20.480">
    <property type="entry name" value="Trimethylamine methyltransferase-like"/>
    <property type="match status" value="1"/>
</dbReference>
<dbReference type="PIRSF" id="PIRSF037567">
    <property type="entry name" value="MTTB_MeTrfase"/>
    <property type="match status" value="1"/>
</dbReference>
<dbReference type="GO" id="GO:0008168">
    <property type="term" value="F:methyltransferase activity"/>
    <property type="evidence" value="ECO:0007669"/>
    <property type="project" value="UniProtKB-KW"/>
</dbReference>
<keyword evidence="6" id="KW-1185">Reference proteome</keyword>
<evidence type="ECO:0000256" key="2">
    <source>
        <dbReference type="ARBA" id="ARBA00022603"/>
    </source>
</evidence>
<keyword evidence="2 5" id="KW-0489">Methyltransferase</keyword>
<evidence type="ECO:0000256" key="4">
    <source>
        <dbReference type="PIRNR" id="PIRNR037567"/>
    </source>
</evidence>
<dbReference type="EMBL" id="SPQQ01000014">
    <property type="protein sequence ID" value="TGE35468.1"/>
    <property type="molecule type" value="Genomic_DNA"/>
</dbReference>
<reference evidence="5 6" key="1">
    <citation type="submission" date="2019-03" db="EMBL/GenBank/DDBJ databases">
        <title>Draft Genome Sequence of Desulfosporosinus fructosivorans Strain 63.6F, Isolated from Marine Sediment in the Baltic Sea.</title>
        <authorList>
            <person name="Hausmann B."/>
            <person name="Vandieken V."/>
            <person name="Pjevac P."/>
            <person name="Schreck K."/>
            <person name="Herbold C.W."/>
            <person name="Loy A."/>
        </authorList>
    </citation>
    <scope>NUCLEOTIDE SEQUENCE [LARGE SCALE GENOMIC DNA]</scope>
    <source>
        <strain evidence="5 6">63.6F</strain>
    </source>
</reference>
<gene>
    <name evidence="5" type="ORF">E4K67_25330</name>
</gene>
<evidence type="ECO:0000313" key="6">
    <source>
        <dbReference type="Proteomes" id="UP000298460"/>
    </source>
</evidence>
<dbReference type="GO" id="GO:0032259">
    <property type="term" value="P:methylation"/>
    <property type="evidence" value="ECO:0007669"/>
    <property type="project" value="UniProtKB-KW"/>
</dbReference>
<evidence type="ECO:0000256" key="3">
    <source>
        <dbReference type="ARBA" id="ARBA00022679"/>
    </source>
</evidence>
<comment type="similarity">
    <text evidence="1 4">Belongs to the trimethylamine methyltransferase family.</text>
</comment>
<keyword evidence="3 4" id="KW-0808">Transferase</keyword>
<proteinExistence type="inferred from homology"/>
<dbReference type="Pfam" id="PF06253">
    <property type="entry name" value="MTTB"/>
    <property type="match status" value="1"/>
</dbReference>
<name>A0A4Z0QY71_9FIRM</name>
<comment type="caution">
    <text evidence="5">The sequence shown here is derived from an EMBL/GenBank/DDBJ whole genome shotgun (WGS) entry which is preliminary data.</text>
</comment>
<dbReference type="Proteomes" id="UP000298460">
    <property type="component" value="Unassembled WGS sequence"/>
</dbReference>
<dbReference type="OrthoDB" id="5418352at2"/>
<evidence type="ECO:0000313" key="5">
    <source>
        <dbReference type="EMBL" id="TGE35468.1"/>
    </source>
</evidence>
<dbReference type="InterPro" id="IPR038601">
    <property type="entry name" value="MttB-like_sf"/>
</dbReference>
<dbReference type="GO" id="GO:0015948">
    <property type="term" value="P:methanogenesis"/>
    <property type="evidence" value="ECO:0007669"/>
    <property type="project" value="UniProtKB-UniRule"/>
</dbReference>
<dbReference type="AlphaFoldDB" id="A0A4Z0QY71"/>
<accession>A0A4Z0QY71</accession>
<dbReference type="RefSeq" id="WP_135551854.1">
    <property type="nucleotide sequence ID" value="NZ_SPQQ01000014.1"/>
</dbReference>